<dbReference type="SUPFAM" id="SSF101874">
    <property type="entry name" value="YceI-like"/>
    <property type="match status" value="1"/>
</dbReference>
<dbReference type="InterPro" id="IPR036761">
    <property type="entry name" value="TTHA0802/YceI-like_sf"/>
</dbReference>
<evidence type="ECO:0000313" key="4">
    <source>
        <dbReference type="Proteomes" id="UP000672039"/>
    </source>
</evidence>
<dbReference type="PANTHER" id="PTHR34406">
    <property type="entry name" value="PROTEIN YCEI"/>
    <property type="match status" value="1"/>
</dbReference>
<reference evidence="3 4" key="1">
    <citation type="submission" date="2021-04" db="EMBL/GenBank/DDBJ databases">
        <title>Genomics, taxonomy and metabolism of representatives of sulfur bacteria of the genus Thiothrix: Thiothrix fructosivorans QT, Thiothrix unzii A1T and three new species, Thiothrix subterranea sp. nov., Thiothrix litoralis sp. nov. and 'Candidatus Thiothrix anitrata' sp. nov.</title>
        <authorList>
            <person name="Ravin N.V."/>
            <person name="Smolyakov D."/>
            <person name="Rudenko T.S."/>
            <person name="Mardanov A.V."/>
            <person name="Beletsky A.V."/>
            <person name="Markov N.D."/>
            <person name="Fomenkov A.I."/>
            <person name="Roberts R.J."/>
            <person name="Karnachuk O.V."/>
            <person name="Novikov A."/>
            <person name="Grabovich M.Y."/>
        </authorList>
    </citation>
    <scope>NUCLEOTIDE SEQUENCE [LARGE SCALE GENOMIC DNA]</scope>
    <source>
        <strain evidence="3 4">AS</strain>
    </source>
</reference>
<dbReference type="SMART" id="SM00867">
    <property type="entry name" value="YceI"/>
    <property type="match status" value="1"/>
</dbReference>
<accession>A0ABX7WM10</accession>
<sequence>MQHVLKLLGATALTFALLSGSAFADWTLDNSKSALYFVSIKKENIAETNTFKNLTGLITTAGQGSLNIDLASLSTNIDIRDQRMRDHLFDTKTFPNATVSVDLSKTGINPGIQTVNVTLDLHGVKKDIPATVAITEVGDTVQVVTVAPVLLNAADFDLAGGLTILREIGAVSSISNAVPVTFFLSFVKQA</sequence>
<dbReference type="InterPro" id="IPR007372">
    <property type="entry name" value="Lipid/polyisoprenoid-bd_YceI"/>
</dbReference>
<dbReference type="InterPro" id="IPR027016">
    <property type="entry name" value="UCP029811"/>
</dbReference>
<protein>
    <submittedName>
        <fullName evidence="3">YceI family protein</fullName>
    </submittedName>
</protein>
<evidence type="ECO:0000259" key="2">
    <source>
        <dbReference type="SMART" id="SM00867"/>
    </source>
</evidence>
<gene>
    <name evidence="3" type="ORF">J9253_10820</name>
</gene>
<feature type="chain" id="PRO_5045698451" evidence="1">
    <location>
        <begin position="25"/>
        <end position="190"/>
    </location>
</feature>
<keyword evidence="1" id="KW-0732">Signal</keyword>
<dbReference type="EMBL" id="CP072801">
    <property type="protein sequence ID" value="QTR44544.1"/>
    <property type="molecule type" value="Genomic_DNA"/>
</dbReference>
<dbReference type="Gene3D" id="2.40.128.110">
    <property type="entry name" value="Lipid/polyisoprenoid-binding, YceI-like"/>
    <property type="match status" value="1"/>
</dbReference>
<dbReference type="RefSeq" id="WP_210221025.1">
    <property type="nucleotide sequence ID" value="NZ_CP072801.1"/>
</dbReference>
<proteinExistence type="predicted"/>
<evidence type="ECO:0000313" key="3">
    <source>
        <dbReference type="EMBL" id="QTR44544.1"/>
    </source>
</evidence>
<dbReference type="PANTHER" id="PTHR34406:SF1">
    <property type="entry name" value="PROTEIN YCEI"/>
    <property type="match status" value="1"/>
</dbReference>
<organism evidence="3 4">
    <name type="scientific">Thiothrix litoralis</name>
    <dbReference type="NCBI Taxonomy" id="2891210"/>
    <lineage>
        <taxon>Bacteria</taxon>
        <taxon>Pseudomonadati</taxon>
        <taxon>Pseudomonadota</taxon>
        <taxon>Gammaproteobacteria</taxon>
        <taxon>Thiotrichales</taxon>
        <taxon>Thiotrichaceae</taxon>
        <taxon>Thiothrix</taxon>
    </lineage>
</organism>
<keyword evidence="4" id="KW-1185">Reference proteome</keyword>
<feature type="domain" description="Lipid/polyisoprenoid-binding YceI-like" evidence="2">
    <location>
        <begin position="25"/>
        <end position="187"/>
    </location>
</feature>
<dbReference type="Pfam" id="PF04264">
    <property type="entry name" value="YceI"/>
    <property type="match status" value="1"/>
</dbReference>
<dbReference type="Proteomes" id="UP000672039">
    <property type="component" value="Chromosome"/>
</dbReference>
<evidence type="ECO:0000256" key="1">
    <source>
        <dbReference type="SAM" id="SignalP"/>
    </source>
</evidence>
<name>A0ABX7WM10_9GAMM</name>
<feature type="signal peptide" evidence="1">
    <location>
        <begin position="1"/>
        <end position="24"/>
    </location>
</feature>
<dbReference type="PIRSF" id="PIRSF029811">
    <property type="entry name" value="UCP029811"/>
    <property type="match status" value="1"/>
</dbReference>